<name>A0A7S4PUY4_9DINO</name>
<feature type="transmembrane region" description="Helical" evidence="2">
    <location>
        <begin position="234"/>
        <end position="258"/>
    </location>
</feature>
<feature type="transmembrane region" description="Helical" evidence="2">
    <location>
        <begin position="96"/>
        <end position="118"/>
    </location>
</feature>
<keyword evidence="2" id="KW-0812">Transmembrane</keyword>
<evidence type="ECO:0000256" key="1">
    <source>
        <dbReference type="SAM" id="MobiDB-lite"/>
    </source>
</evidence>
<evidence type="ECO:0000256" key="2">
    <source>
        <dbReference type="SAM" id="Phobius"/>
    </source>
</evidence>
<accession>A0A7S4PUY4</accession>
<feature type="compositionally biased region" description="Basic and acidic residues" evidence="1">
    <location>
        <begin position="395"/>
        <end position="419"/>
    </location>
</feature>
<keyword evidence="2" id="KW-0472">Membrane</keyword>
<proteinExistence type="predicted"/>
<protein>
    <submittedName>
        <fullName evidence="3">Uncharacterized protein</fullName>
    </submittedName>
</protein>
<reference evidence="3" key="1">
    <citation type="submission" date="2021-01" db="EMBL/GenBank/DDBJ databases">
        <authorList>
            <person name="Corre E."/>
            <person name="Pelletier E."/>
            <person name="Niang G."/>
            <person name="Scheremetjew M."/>
            <person name="Finn R."/>
            <person name="Kale V."/>
            <person name="Holt S."/>
            <person name="Cochrane G."/>
            <person name="Meng A."/>
            <person name="Brown T."/>
            <person name="Cohen L."/>
        </authorList>
    </citation>
    <scope>NUCLEOTIDE SEQUENCE</scope>
    <source>
        <strain evidence="3">CCMP3105</strain>
    </source>
</reference>
<feature type="transmembrane region" description="Helical" evidence="2">
    <location>
        <begin position="293"/>
        <end position="313"/>
    </location>
</feature>
<feature type="transmembrane region" description="Helical" evidence="2">
    <location>
        <begin position="325"/>
        <end position="345"/>
    </location>
</feature>
<feature type="transmembrane region" description="Helical" evidence="2">
    <location>
        <begin position="124"/>
        <end position="142"/>
    </location>
</feature>
<feature type="region of interest" description="Disordered" evidence="1">
    <location>
        <begin position="388"/>
        <end position="419"/>
    </location>
</feature>
<evidence type="ECO:0000313" key="3">
    <source>
        <dbReference type="EMBL" id="CAE4563469.1"/>
    </source>
</evidence>
<feature type="transmembrane region" description="Helical" evidence="2">
    <location>
        <begin position="265"/>
        <end position="287"/>
    </location>
</feature>
<feature type="region of interest" description="Disordered" evidence="1">
    <location>
        <begin position="197"/>
        <end position="220"/>
    </location>
</feature>
<dbReference type="AlphaFoldDB" id="A0A7S4PUY4"/>
<keyword evidence="2" id="KW-1133">Transmembrane helix</keyword>
<feature type="transmembrane region" description="Helical" evidence="2">
    <location>
        <begin position="149"/>
        <end position="169"/>
    </location>
</feature>
<sequence length="419" mass="44900">MEPVAAPMPGTAAAGPAVGGGGMGRLRAGVLRCLHFLTCRMCDPPPEVSDTARLGLALAIFGVSSSILAAVLSSQMVTLAYCAFGLARLLPARSKSWALVVGLSGAAWLFLLCLPTSWASGGPVALALLSELCWLMTLRRVLDEEFDVFVAVLFFFLGVELTFGFYPLLMHYAPLIIESPQVQETVQVVVHHAVQAGKHSRSTPGQPSGLGGGSVASGSPDAEEGGPLIIFSQLLPLLALLVGVPGLAFAALVSCWMFEHMSRMVLAVSVSFVSWMALYGILTFMHVPVSRDTFGKAILGSACVLMYHAFSRLTCIDWRAAQLRLTWLGGAFAAIFAVDQLLQLACWHSPMLLFTVLVACKLTYSTWSNFLEAEGRGQLLQAKNLSPFRAGGGGPEHEQGRPLNEEQESRPDRHVPDFI</sequence>
<dbReference type="EMBL" id="HBNR01004605">
    <property type="protein sequence ID" value="CAE4563469.1"/>
    <property type="molecule type" value="Transcribed_RNA"/>
</dbReference>
<gene>
    <name evidence="3" type="ORF">AMON00008_LOCUS3088</name>
</gene>
<feature type="transmembrane region" description="Helical" evidence="2">
    <location>
        <begin position="54"/>
        <end position="84"/>
    </location>
</feature>
<organism evidence="3">
    <name type="scientific">Alexandrium monilatum</name>
    <dbReference type="NCBI Taxonomy" id="311494"/>
    <lineage>
        <taxon>Eukaryota</taxon>
        <taxon>Sar</taxon>
        <taxon>Alveolata</taxon>
        <taxon>Dinophyceae</taxon>
        <taxon>Gonyaulacales</taxon>
        <taxon>Pyrocystaceae</taxon>
        <taxon>Alexandrium</taxon>
    </lineage>
</organism>